<evidence type="ECO:0008006" key="3">
    <source>
        <dbReference type="Google" id="ProtNLM"/>
    </source>
</evidence>
<accession>A0ABN9WSK9</accession>
<evidence type="ECO:0000313" key="1">
    <source>
        <dbReference type="EMBL" id="CAK0889768.1"/>
    </source>
</evidence>
<evidence type="ECO:0000313" key="2">
    <source>
        <dbReference type="Proteomes" id="UP001189429"/>
    </source>
</evidence>
<reference evidence="1" key="1">
    <citation type="submission" date="2023-10" db="EMBL/GenBank/DDBJ databases">
        <authorList>
            <person name="Chen Y."/>
            <person name="Shah S."/>
            <person name="Dougan E. K."/>
            <person name="Thang M."/>
            <person name="Chan C."/>
        </authorList>
    </citation>
    <scope>NUCLEOTIDE SEQUENCE [LARGE SCALE GENOMIC DNA]</scope>
</reference>
<organism evidence="1 2">
    <name type="scientific">Prorocentrum cordatum</name>
    <dbReference type="NCBI Taxonomy" id="2364126"/>
    <lineage>
        <taxon>Eukaryota</taxon>
        <taxon>Sar</taxon>
        <taxon>Alveolata</taxon>
        <taxon>Dinophyceae</taxon>
        <taxon>Prorocentrales</taxon>
        <taxon>Prorocentraceae</taxon>
        <taxon>Prorocentrum</taxon>
    </lineage>
</organism>
<gene>
    <name evidence="1" type="ORF">PCOR1329_LOCUS70225</name>
</gene>
<name>A0ABN9WSK9_9DINO</name>
<protein>
    <recommendedName>
        <fullName evidence="3">Cellulase</fullName>
    </recommendedName>
</protein>
<keyword evidence="2" id="KW-1185">Reference proteome</keyword>
<comment type="caution">
    <text evidence="1">The sequence shown here is derived from an EMBL/GenBank/DDBJ whole genome shotgun (WGS) entry which is preliminary data.</text>
</comment>
<proteinExistence type="predicted"/>
<dbReference type="Proteomes" id="UP001189429">
    <property type="component" value="Unassembled WGS sequence"/>
</dbReference>
<sequence>MQVCSVHGKRRRVDCLAEDGAGGLCCIPGEECKQGGEGGASGACKWCELGECWTHGQMPKPGKDDASPKETCSVHGKQRSADCLEPDGAGGFRCMGGAECKMTGDWSGGGGKGKGKWDYMSCGKGQWDMWIAMMKGKGGCKGGGKACGKAGGKPGCKWCEQGECWTHGGKGAGKFSPF</sequence>
<dbReference type="EMBL" id="CAUYUJ010019266">
    <property type="protein sequence ID" value="CAK0889768.1"/>
    <property type="molecule type" value="Genomic_DNA"/>
</dbReference>